<dbReference type="AlphaFoldDB" id="A0A919D9K3"/>
<protein>
    <recommendedName>
        <fullName evidence="2">Transposase Helix-turn-helix domain-containing protein</fullName>
    </recommendedName>
</protein>
<feature type="domain" description="Transposase Helix-turn-helix" evidence="2">
    <location>
        <begin position="35"/>
        <end position="84"/>
    </location>
</feature>
<gene>
    <name evidence="3" type="ORF">GCM10010339_92080</name>
</gene>
<evidence type="ECO:0000313" key="3">
    <source>
        <dbReference type="EMBL" id="GHE15906.1"/>
    </source>
</evidence>
<dbReference type="Proteomes" id="UP000655443">
    <property type="component" value="Unassembled WGS sequence"/>
</dbReference>
<evidence type="ECO:0000256" key="1">
    <source>
        <dbReference type="SAM" id="MobiDB-lite"/>
    </source>
</evidence>
<reference evidence="3" key="1">
    <citation type="journal article" date="2014" name="Int. J. Syst. Evol. Microbiol.">
        <title>Complete genome sequence of Corynebacterium casei LMG S-19264T (=DSM 44701T), isolated from a smear-ripened cheese.</title>
        <authorList>
            <consortium name="US DOE Joint Genome Institute (JGI-PGF)"/>
            <person name="Walter F."/>
            <person name="Albersmeier A."/>
            <person name="Kalinowski J."/>
            <person name="Ruckert C."/>
        </authorList>
    </citation>
    <scope>NUCLEOTIDE SEQUENCE</scope>
    <source>
        <strain evidence="3">JCM 4714</strain>
    </source>
</reference>
<comment type="caution">
    <text evidence="3">The sequence shown here is derived from an EMBL/GenBank/DDBJ whole genome shotgun (WGS) entry which is preliminary data.</text>
</comment>
<reference evidence="3" key="2">
    <citation type="submission" date="2020-09" db="EMBL/GenBank/DDBJ databases">
        <authorList>
            <person name="Sun Q."/>
            <person name="Ohkuma M."/>
        </authorList>
    </citation>
    <scope>NUCLEOTIDE SEQUENCE</scope>
    <source>
        <strain evidence="3">JCM 4714</strain>
    </source>
</reference>
<evidence type="ECO:0000313" key="4">
    <source>
        <dbReference type="Proteomes" id="UP000655443"/>
    </source>
</evidence>
<organism evidence="3 4">
    <name type="scientific">Streptomyces alanosinicus</name>
    <dbReference type="NCBI Taxonomy" id="68171"/>
    <lineage>
        <taxon>Bacteria</taxon>
        <taxon>Bacillati</taxon>
        <taxon>Actinomycetota</taxon>
        <taxon>Actinomycetes</taxon>
        <taxon>Kitasatosporales</taxon>
        <taxon>Streptomycetaceae</taxon>
        <taxon>Streptomyces</taxon>
    </lineage>
</organism>
<dbReference type="Pfam" id="PF13613">
    <property type="entry name" value="HTH_Tnp_4"/>
    <property type="match status" value="1"/>
</dbReference>
<name>A0A919D9K3_9ACTN</name>
<proteinExistence type="predicted"/>
<evidence type="ECO:0000259" key="2">
    <source>
        <dbReference type="Pfam" id="PF13613"/>
    </source>
</evidence>
<keyword evidence="4" id="KW-1185">Reference proteome</keyword>
<sequence length="94" mass="10577">MPRWEAARESDRESDRAERRGGERRRAAGAGRKAKLVFTDRLLVTLTHLRHDLPHAALAELYRVDRSTVSAAVREVRGLLAERGFAVPTGPRYA</sequence>
<dbReference type="EMBL" id="BMVG01000071">
    <property type="protein sequence ID" value="GHE15906.1"/>
    <property type="molecule type" value="Genomic_DNA"/>
</dbReference>
<feature type="region of interest" description="Disordered" evidence="1">
    <location>
        <begin position="1"/>
        <end position="32"/>
    </location>
</feature>
<dbReference type="RefSeq" id="WP_373311010.1">
    <property type="nucleotide sequence ID" value="NZ_BMVG01000071.1"/>
</dbReference>
<accession>A0A919D9K3</accession>
<dbReference type="InterPro" id="IPR027805">
    <property type="entry name" value="Transposase_HTH_dom"/>
</dbReference>
<feature type="compositionally biased region" description="Basic and acidic residues" evidence="1">
    <location>
        <begin position="1"/>
        <end position="26"/>
    </location>
</feature>